<name>A0A094ZFQ0_9PROT</name>
<dbReference type="EMBL" id="JOKM01000102">
    <property type="protein sequence ID" value="KGB21426.1"/>
    <property type="molecule type" value="Genomic_DNA"/>
</dbReference>
<dbReference type="STRING" id="104102.AtDm6_3062"/>
<dbReference type="AlphaFoldDB" id="A0A094ZFQ0"/>
<reference evidence="1 2" key="1">
    <citation type="submission" date="2014-06" db="EMBL/GenBank/DDBJ databases">
        <title>Functional and comparative genomic analyses of the Drosophila gut microbiota identify candidate symbiosis factors.</title>
        <authorList>
            <person name="Newell P.D."/>
            <person name="Chaston J.M."/>
            <person name="Douglas A.E."/>
        </authorList>
    </citation>
    <scope>NUCLEOTIDE SEQUENCE [LARGE SCALE GENOMIC DNA]</scope>
    <source>
        <strain evidence="1 2">DmCS_006</strain>
    </source>
</reference>
<organism evidence="1 2">
    <name type="scientific">Acetobacter tropicalis</name>
    <dbReference type="NCBI Taxonomy" id="104102"/>
    <lineage>
        <taxon>Bacteria</taxon>
        <taxon>Pseudomonadati</taxon>
        <taxon>Pseudomonadota</taxon>
        <taxon>Alphaproteobacteria</taxon>
        <taxon>Acetobacterales</taxon>
        <taxon>Acetobacteraceae</taxon>
        <taxon>Acetobacter</taxon>
    </lineage>
</organism>
<proteinExistence type="predicted"/>
<comment type="caution">
    <text evidence="1">The sequence shown here is derived from an EMBL/GenBank/DDBJ whole genome shotgun (WGS) entry which is preliminary data.</text>
</comment>
<gene>
    <name evidence="1" type="ORF">AtDm6_3062</name>
</gene>
<accession>A0A094ZFQ0</accession>
<dbReference type="PATRIC" id="fig|104102.7.peg.3024"/>
<dbReference type="Proteomes" id="UP000029448">
    <property type="component" value="Unassembled WGS sequence"/>
</dbReference>
<sequence length="207" mass="23440">MDRMPGTLTTEQVLPGRGVARTFPIMSMKRAALIRAVMKNGVGVTQAAHLVDAFSGWFEMNYKGLPANMDAYVGRSERQKVYDLGYGKSFDGGNDWEFYAYMGLNLTIPHEAKTGDMIMEVIDQTYVFMTLIRPRVKLIGGPKMEAVFRVEGWERGGEITITDASECEDELEHWQTVRENFTTKILVNVSLAIRDAFEQIRRTRVAD</sequence>
<keyword evidence="2" id="KW-1185">Reference proteome</keyword>
<protein>
    <submittedName>
        <fullName evidence="1">Uncharacterized protein</fullName>
    </submittedName>
</protein>
<evidence type="ECO:0000313" key="1">
    <source>
        <dbReference type="EMBL" id="KGB21426.1"/>
    </source>
</evidence>
<evidence type="ECO:0000313" key="2">
    <source>
        <dbReference type="Proteomes" id="UP000029448"/>
    </source>
</evidence>